<proteinExistence type="predicted"/>
<organism evidence="1 2">
    <name type="scientific">Diabrotica virgifera virgifera</name>
    <name type="common">western corn rootworm</name>
    <dbReference type="NCBI Taxonomy" id="50390"/>
    <lineage>
        <taxon>Eukaryota</taxon>
        <taxon>Metazoa</taxon>
        <taxon>Ecdysozoa</taxon>
        <taxon>Arthropoda</taxon>
        <taxon>Hexapoda</taxon>
        <taxon>Insecta</taxon>
        <taxon>Pterygota</taxon>
        <taxon>Neoptera</taxon>
        <taxon>Endopterygota</taxon>
        <taxon>Coleoptera</taxon>
        <taxon>Polyphaga</taxon>
        <taxon>Cucujiformia</taxon>
        <taxon>Chrysomeloidea</taxon>
        <taxon>Chrysomelidae</taxon>
        <taxon>Galerucinae</taxon>
        <taxon>Diabroticina</taxon>
        <taxon>Diabroticites</taxon>
        <taxon>Diabrotica</taxon>
    </lineage>
</organism>
<reference evidence="1" key="1">
    <citation type="submission" date="2025-05" db="UniProtKB">
        <authorList>
            <consortium name="EnsemblMetazoa"/>
        </authorList>
    </citation>
    <scope>IDENTIFICATION</scope>
</reference>
<name>A0ABM5K3X5_DIAVI</name>
<dbReference type="RefSeq" id="XP_050504885.1">
    <property type="nucleotide sequence ID" value="XM_050648928.1"/>
</dbReference>
<evidence type="ECO:0000313" key="2">
    <source>
        <dbReference type="Proteomes" id="UP001652700"/>
    </source>
</evidence>
<keyword evidence="2" id="KW-1185">Reference proteome</keyword>
<accession>A0ABM5K3X5</accession>
<sequence>MNNINLPIHQDTEDARNTRLRSRKPPIKTARMIHEEFNITNAWCQEWNAWQNNMPCITHKPPGFDLPRKTWSTLNRIQTRHGRCVHMLHKWGKNPSPQCDCGENQTIDHIIEECPSRSYNGSPEDFLFATSESIDYINTLDVCL</sequence>
<protein>
    <submittedName>
        <fullName evidence="1">Uncharacterized protein</fullName>
    </submittedName>
</protein>
<dbReference type="GeneID" id="126883395"/>
<evidence type="ECO:0000313" key="1">
    <source>
        <dbReference type="EnsemblMetazoa" id="XP_050504885.1"/>
    </source>
</evidence>
<dbReference type="Proteomes" id="UP001652700">
    <property type="component" value="Unplaced"/>
</dbReference>
<dbReference type="EnsemblMetazoa" id="XM_050648928.1">
    <property type="protein sequence ID" value="XP_050504885.1"/>
    <property type="gene ID" value="LOC126883395"/>
</dbReference>